<feature type="compositionally biased region" description="Low complexity" evidence="1">
    <location>
        <begin position="378"/>
        <end position="391"/>
    </location>
</feature>
<feature type="compositionally biased region" description="Low complexity" evidence="1">
    <location>
        <begin position="77"/>
        <end position="97"/>
    </location>
</feature>
<organism evidence="2 3">
    <name type="scientific">Linnemannia exigua</name>
    <dbReference type="NCBI Taxonomy" id="604196"/>
    <lineage>
        <taxon>Eukaryota</taxon>
        <taxon>Fungi</taxon>
        <taxon>Fungi incertae sedis</taxon>
        <taxon>Mucoromycota</taxon>
        <taxon>Mortierellomycotina</taxon>
        <taxon>Mortierellomycetes</taxon>
        <taxon>Mortierellales</taxon>
        <taxon>Mortierellaceae</taxon>
        <taxon>Linnemannia</taxon>
    </lineage>
</organism>
<accession>A0AAD4D5H2</accession>
<keyword evidence="3" id="KW-1185">Reference proteome</keyword>
<name>A0AAD4D5H2_9FUNG</name>
<feature type="region of interest" description="Disordered" evidence="1">
    <location>
        <begin position="77"/>
        <end position="105"/>
    </location>
</feature>
<feature type="region of interest" description="Disordered" evidence="1">
    <location>
        <begin position="126"/>
        <end position="169"/>
    </location>
</feature>
<feature type="compositionally biased region" description="Low complexity" evidence="1">
    <location>
        <begin position="518"/>
        <end position="535"/>
    </location>
</feature>
<evidence type="ECO:0000256" key="1">
    <source>
        <dbReference type="SAM" id="MobiDB-lite"/>
    </source>
</evidence>
<reference evidence="2" key="1">
    <citation type="journal article" date="2020" name="Fungal Divers.">
        <title>Resolving the Mortierellaceae phylogeny through synthesis of multi-gene phylogenetics and phylogenomics.</title>
        <authorList>
            <person name="Vandepol N."/>
            <person name="Liber J."/>
            <person name="Desiro A."/>
            <person name="Na H."/>
            <person name="Kennedy M."/>
            <person name="Barry K."/>
            <person name="Grigoriev I.V."/>
            <person name="Miller A.N."/>
            <person name="O'Donnell K."/>
            <person name="Stajich J.E."/>
            <person name="Bonito G."/>
        </authorList>
    </citation>
    <scope>NUCLEOTIDE SEQUENCE</scope>
    <source>
        <strain evidence="2">NRRL 28262</strain>
    </source>
</reference>
<gene>
    <name evidence="2" type="ORF">BGZ95_002459</name>
</gene>
<feature type="region of interest" description="Disordered" evidence="1">
    <location>
        <begin position="208"/>
        <end position="242"/>
    </location>
</feature>
<feature type="region of interest" description="Disordered" evidence="1">
    <location>
        <begin position="378"/>
        <end position="421"/>
    </location>
</feature>
<dbReference type="Proteomes" id="UP001194580">
    <property type="component" value="Unassembled WGS sequence"/>
</dbReference>
<comment type="caution">
    <text evidence="2">The sequence shown here is derived from an EMBL/GenBank/DDBJ whole genome shotgun (WGS) entry which is preliminary data.</text>
</comment>
<dbReference type="PANTHER" id="PTHR47026">
    <property type="entry name" value="PIGMENTOSA GTPASE REGULATOR-LIKE PROTEIN, PUTATIVE-RELATED"/>
    <property type="match status" value="1"/>
</dbReference>
<evidence type="ECO:0000313" key="2">
    <source>
        <dbReference type="EMBL" id="KAG0268447.1"/>
    </source>
</evidence>
<feature type="compositionally biased region" description="Low complexity" evidence="1">
    <location>
        <begin position="55"/>
        <end position="65"/>
    </location>
</feature>
<dbReference type="AlphaFoldDB" id="A0AAD4D5H2"/>
<sequence>MTNNFDTTAFYIDQAGLELSLNDFAFDATQASQVQQHLQQQQQLLHQQHQHQQRQQKQQHQQEQQKLQNLLLRDDPSQNNLSEIQSNQQQQQNDTNNPAVTTSSGAYDFRSSSAAAMTLEIMTSTGTGSASTTPVFQTHPDKINNNNNSTGANNSAASNRAAASLQQLQQQHQQQQMLLQQQQQRQQQQLRQQQQQQLQQLPQTQAQLQAQAHTQAHVQAASHHQHKDGSGGGATQHLLKPSGSEYYGTTDYSQYQYMSPLGIQPDTGAETTMAMQDQYDDEAADSNEQLRPMGFTPMLSPELTPSNPYPNLNQSMSSANEFSPLTSPAIGPHRNSQMDFISFSGGQGFSALPMQFQQAHQMQQQQLQSFQAQQQQQQQQQLLTNDSQQQAHQGLGTKHARVEINGQRPSMKRRTTVEHSTVNGMSRSAGVTTATTAAAAAAVSVGGVGPIRGISKSSPALNPLTSSPLPSTVVRKPVVSASTSRTSRPVSLVAAPISPMVMGFPGNNHGSQVSPIVTSTTNNNNTNTPQLQSQPSPSPHLVTNMTQLSMMPASPAMFSLPASSMMPPPMTLPQQQTQNMIQTHRQLQISQPIQMQQHQQQHQHQQQYQLAIHPPVQQQQHNHFAPIGSMLRPAGSVNVSAAPMTSHADVHAPVAIAATATSTSTPALMASVDTVMSQAQNTASPSLTGTLTPKAALAPVTPASLMN</sequence>
<feature type="non-terminal residue" evidence="2">
    <location>
        <position position="707"/>
    </location>
</feature>
<dbReference type="PANTHER" id="PTHR47026:SF2">
    <property type="entry name" value="FLAGELLAR ASSOCIATED PROTEIN"/>
    <property type="match status" value="1"/>
</dbReference>
<feature type="region of interest" description="Disordered" evidence="1">
    <location>
        <begin position="42"/>
        <end position="65"/>
    </location>
</feature>
<evidence type="ECO:0000313" key="3">
    <source>
        <dbReference type="Proteomes" id="UP001194580"/>
    </source>
</evidence>
<proteinExistence type="predicted"/>
<feature type="compositionally biased region" description="Low complexity" evidence="1">
    <location>
        <begin position="144"/>
        <end position="169"/>
    </location>
</feature>
<dbReference type="EMBL" id="JAAAIL010001522">
    <property type="protein sequence ID" value="KAG0268447.1"/>
    <property type="molecule type" value="Genomic_DNA"/>
</dbReference>
<feature type="compositionally biased region" description="Low complexity" evidence="1">
    <location>
        <begin position="208"/>
        <end position="222"/>
    </location>
</feature>
<protein>
    <submittedName>
        <fullName evidence="2">Uncharacterized protein</fullName>
    </submittedName>
</protein>
<feature type="region of interest" description="Disordered" evidence="1">
    <location>
        <begin position="517"/>
        <end position="538"/>
    </location>
</feature>